<comment type="caution">
    <text evidence="1">The sequence shown here is derived from an EMBL/GenBank/DDBJ whole genome shotgun (WGS) entry which is preliminary data.</text>
</comment>
<evidence type="ECO:0000313" key="2">
    <source>
        <dbReference type="Proteomes" id="UP000821845"/>
    </source>
</evidence>
<keyword evidence="2" id="KW-1185">Reference proteome</keyword>
<dbReference type="EMBL" id="CM023481">
    <property type="protein sequence ID" value="KAH6948607.1"/>
    <property type="molecule type" value="Genomic_DNA"/>
</dbReference>
<reference evidence="1" key="1">
    <citation type="submission" date="2020-05" db="EMBL/GenBank/DDBJ databases">
        <title>Large-scale comparative analyses of tick genomes elucidate their genetic diversity and vector capacities.</title>
        <authorList>
            <person name="Jia N."/>
            <person name="Wang J."/>
            <person name="Shi W."/>
            <person name="Du L."/>
            <person name="Sun Y."/>
            <person name="Zhan W."/>
            <person name="Jiang J."/>
            <person name="Wang Q."/>
            <person name="Zhang B."/>
            <person name="Ji P."/>
            <person name="Sakyi L.B."/>
            <person name="Cui X."/>
            <person name="Yuan T."/>
            <person name="Jiang B."/>
            <person name="Yang W."/>
            <person name="Lam T.T.-Y."/>
            <person name="Chang Q."/>
            <person name="Ding S."/>
            <person name="Wang X."/>
            <person name="Zhu J."/>
            <person name="Ruan X."/>
            <person name="Zhao L."/>
            <person name="Wei J."/>
            <person name="Que T."/>
            <person name="Du C."/>
            <person name="Cheng J."/>
            <person name="Dai P."/>
            <person name="Han X."/>
            <person name="Huang E."/>
            <person name="Gao Y."/>
            <person name="Liu J."/>
            <person name="Shao H."/>
            <person name="Ye R."/>
            <person name="Li L."/>
            <person name="Wei W."/>
            <person name="Wang X."/>
            <person name="Wang C."/>
            <person name="Yang T."/>
            <person name="Huo Q."/>
            <person name="Li W."/>
            <person name="Guo W."/>
            <person name="Chen H."/>
            <person name="Zhou L."/>
            <person name="Ni X."/>
            <person name="Tian J."/>
            <person name="Zhou Y."/>
            <person name="Sheng Y."/>
            <person name="Liu T."/>
            <person name="Pan Y."/>
            <person name="Xia L."/>
            <person name="Li J."/>
            <person name="Zhao F."/>
            <person name="Cao W."/>
        </authorList>
    </citation>
    <scope>NUCLEOTIDE SEQUENCE</scope>
    <source>
        <strain evidence="1">Hyas-2018</strain>
    </source>
</reference>
<dbReference type="Proteomes" id="UP000821845">
    <property type="component" value="Chromosome 1"/>
</dbReference>
<sequence length="534" mass="60342">MTATALEILNSAFIKYCRPNCFELRYKSSTCEAYEKALANLLDTPLGKLCLEAPCNWTELFKRLRHNTCLFDLEIYDCGFRMYSSLKGLAEAMLENLTLRRLKICISFPEMDECAIDLWRKLAQSIGRNRGLKSLILDAWNICDRSIAIMESLAEAIAQNKTLEELSLENEYVPAESLLLVLHGLARNNTIKTLHIGAFLESEGINRQMLNCVAELGLSERVDCEYALDSGTRPRNSHEAYETVRFRKVRVEDVLALSIHYTNVLHGLQDTLTSLVVNIVSGVPIADDGAQCLADMFSNGNVLEHVTLLFLAGASVAITILGGLARSRTLNTVVVGRQWSLSRNVAIAFEETFQNNSSIAELTIWQYTRLGFEELKAHIRAGVKGNYAISKVQFLYGDDKEESYDWELFQMLQCNRIVASWAADIIRGHSFTRECTYAFVRMSACNNCRTVLRRTTGCDSEELESRIIEIYKRAEKEMPEVLRSARESCHVGKPGSNTNAFRTFNKDFIEEVTIFFAAQNEPPVVRTPNFDYPS</sequence>
<gene>
    <name evidence="1" type="ORF">HPB50_025228</name>
</gene>
<evidence type="ECO:0000313" key="1">
    <source>
        <dbReference type="EMBL" id="KAH6948607.1"/>
    </source>
</evidence>
<proteinExistence type="predicted"/>
<protein>
    <submittedName>
        <fullName evidence="1">Uncharacterized protein</fullName>
    </submittedName>
</protein>
<organism evidence="1 2">
    <name type="scientific">Hyalomma asiaticum</name>
    <name type="common">Tick</name>
    <dbReference type="NCBI Taxonomy" id="266040"/>
    <lineage>
        <taxon>Eukaryota</taxon>
        <taxon>Metazoa</taxon>
        <taxon>Ecdysozoa</taxon>
        <taxon>Arthropoda</taxon>
        <taxon>Chelicerata</taxon>
        <taxon>Arachnida</taxon>
        <taxon>Acari</taxon>
        <taxon>Parasitiformes</taxon>
        <taxon>Ixodida</taxon>
        <taxon>Ixodoidea</taxon>
        <taxon>Ixodidae</taxon>
        <taxon>Hyalomminae</taxon>
        <taxon>Hyalomma</taxon>
    </lineage>
</organism>
<accession>A0ACB7TT58</accession>
<name>A0ACB7TT58_HYAAI</name>